<comment type="caution">
    <text evidence="2">The sequence shown here is derived from an EMBL/GenBank/DDBJ whole genome shotgun (WGS) entry which is preliminary data.</text>
</comment>
<protein>
    <recommendedName>
        <fullName evidence="1">F-box domain-containing protein</fullName>
    </recommendedName>
</protein>
<dbReference type="Gene3D" id="3.80.10.10">
    <property type="entry name" value="Ribonuclease Inhibitor"/>
    <property type="match status" value="1"/>
</dbReference>
<dbReference type="Pfam" id="PF12937">
    <property type="entry name" value="F-box-like"/>
    <property type="match status" value="1"/>
</dbReference>
<accession>A0ABR3FDK9</accession>
<dbReference type="SUPFAM" id="SSF52047">
    <property type="entry name" value="RNI-like"/>
    <property type="match status" value="1"/>
</dbReference>
<evidence type="ECO:0000313" key="2">
    <source>
        <dbReference type="EMBL" id="KAL0573331.1"/>
    </source>
</evidence>
<dbReference type="Proteomes" id="UP001465976">
    <property type="component" value="Unassembled WGS sequence"/>
</dbReference>
<dbReference type="EMBL" id="JBAHYK010000516">
    <property type="protein sequence ID" value="KAL0573331.1"/>
    <property type="molecule type" value="Genomic_DNA"/>
</dbReference>
<feature type="domain" description="F-box" evidence="1">
    <location>
        <begin position="2"/>
        <end position="46"/>
    </location>
</feature>
<gene>
    <name evidence="2" type="ORF">V5O48_008629</name>
</gene>
<dbReference type="InterPro" id="IPR001810">
    <property type="entry name" value="F-box_dom"/>
</dbReference>
<sequence>MLPTEIIIQIFDELHATTSGRQALCECSLVHSSWRRYVQPLLFRDLKIEGVVYTNDLERAQAVTSSFEALLESIETHPELTSYIHNLRLVRLRRVRIRYSNAQALADESKYVATLLPKLTHLQSVELNDVHYSYLSPEVRRSVRALFNLPSLLSLKMTRSSYPSAFELLVAIISASNLQNLHLSHLDFEQFMYGPPGGDDPVIPSSEMTVSRAAPHSIRLTGLHLQLSTGMNTIVHFLSAPHCPFSFECLNSLSLIRPDGNPQNFDPLFDPPSDLDHGSLSRLLQAVGSNVKHFALGYSLQGEEGTFPLLKSTPSLRSLTLSRLIHSPLSNPVSRIQDLFPPTLSTIEDIVLRIDIKEPSADEIFWSPWQSLDTFFATTSRFPSLRQVEFQPAFTYQTEWSADTKAVILAQFPILAHDKKLVVNHDVHVQ</sequence>
<organism evidence="2 3">
    <name type="scientific">Marasmius crinis-equi</name>
    <dbReference type="NCBI Taxonomy" id="585013"/>
    <lineage>
        <taxon>Eukaryota</taxon>
        <taxon>Fungi</taxon>
        <taxon>Dikarya</taxon>
        <taxon>Basidiomycota</taxon>
        <taxon>Agaricomycotina</taxon>
        <taxon>Agaricomycetes</taxon>
        <taxon>Agaricomycetidae</taxon>
        <taxon>Agaricales</taxon>
        <taxon>Marasmiineae</taxon>
        <taxon>Marasmiaceae</taxon>
        <taxon>Marasmius</taxon>
    </lineage>
</organism>
<dbReference type="InterPro" id="IPR032675">
    <property type="entry name" value="LRR_dom_sf"/>
</dbReference>
<evidence type="ECO:0000259" key="1">
    <source>
        <dbReference type="Pfam" id="PF12937"/>
    </source>
</evidence>
<keyword evidence="3" id="KW-1185">Reference proteome</keyword>
<evidence type="ECO:0000313" key="3">
    <source>
        <dbReference type="Proteomes" id="UP001465976"/>
    </source>
</evidence>
<proteinExistence type="predicted"/>
<reference evidence="2 3" key="1">
    <citation type="submission" date="2024-02" db="EMBL/GenBank/DDBJ databases">
        <title>A draft genome for the cacao thread blight pathogen Marasmius crinis-equi.</title>
        <authorList>
            <person name="Cohen S.P."/>
            <person name="Baruah I.K."/>
            <person name="Amoako-Attah I."/>
            <person name="Bukari Y."/>
            <person name="Meinhardt L.W."/>
            <person name="Bailey B.A."/>
        </authorList>
    </citation>
    <scope>NUCLEOTIDE SEQUENCE [LARGE SCALE GENOMIC DNA]</scope>
    <source>
        <strain evidence="2 3">GH-76</strain>
    </source>
</reference>
<name>A0ABR3FDK9_9AGAR</name>